<protein>
    <recommendedName>
        <fullName evidence="2">SEP domain-containing protein</fullName>
    </recommendedName>
</protein>
<proteinExistence type="evidence at transcript level"/>
<dbReference type="InterPro" id="IPR036241">
    <property type="entry name" value="NSFL1C_SEP_dom_sf"/>
</dbReference>
<feature type="region of interest" description="Disordered" evidence="1">
    <location>
        <begin position="244"/>
        <end position="271"/>
    </location>
</feature>
<feature type="domain" description="SEP" evidence="2">
    <location>
        <begin position="86"/>
        <end position="148"/>
    </location>
</feature>
<dbReference type="GO" id="GO:0005634">
    <property type="term" value="C:nucleus"/>
    <property type="evidence" value="ECO:0007669"/>
    <property type="project" value="TreeGrafter"/>
</dbReference>
<name>R4ULY6_COPFO</name>
<evidence type="ECO:0000256" key="1">
    <source>
        <dbReference type="SAM" id="MobiDB-lite"/>
    </source>
</evidence>
<dbReference type="PANTHER" id="PTHR23333:SF20">
    <property type="entry name" value="NSFL1 COFACTOR P47"/>
    <property type="match status" value="1"/>
</dbReference>
<dbReference type="InterPro" id="IPR012989">
    <property type="entry name" value="SEP_domain"/>
</dbReference>
<dbReference type="Pfam" id="PF08059">
    <property type="entry name" value="SEP"/>
    <property type="match status" value="2"/>
</dbReference>
<dbReference type="GO" id="GO:0000045">
    <property type="term" value="P:autophagosome assembly"/>
    <property type="evidence" value="ECO:0007669"/>
    <property type="project" value="TreeGrafter"/>
</dbReference>
<evidence type="ECO:0000313" key="3">
    <source>
        <dbReference type="EMBL" id="AGM32095.1"/>
    </source>
</evidence>
<accession>R4ULY6</accession>
<dbReference type="GO" id="GO:0043130">
    <property type="term" value="F:ubiquitin binding"/>
    <property type="evidence" value="ECO:0007669"/>
    <property type="project" value="TreeGrafter"/>
</dbReference>
<dbReference type="GO" id="GO:0007030">
    <property type="term" value="P:Golgi organization"/>
    <property type="evidence" value="ECO:0007669"/>
    <property type="project" value="TreeGrafter"/>
</dbReference>
<reference evidence="3" key="1">
    <citation type="submission" date="2013-02" db="EMBL/GenBank/DDBJ databases">
        <title>Immune-Related transcriptome of Coptotermes formosanus Shiraki workers: the defense mechanism.</title>
        <authorList>
            <person name="Hussain A."/>
            <person name="Li Y.F."/>
            <person name="Wen S.Y."/>
        </authorList>
    </citation>
    <scope>NUCLEOTIDE SEQUENCE</scope>
</reference>
<dbReference type="GO" id="GO:0005829">
    <property type="term" value="C:cytosol"/>
    <property type="evidence" value="ECO:0007669"/>
    <property type="project" value="TreeGrafter"/>
</dbReference>
<dbReference type="SUPFAM" id="SSF102848">
    <property type="entry name" value="NSFL1 (p97 ATPase) cofactor p47, SEP domain"/>
    <property type="match status" value="2"/>
</dbReference>
<dbReference type="PROSITE" id="PS51399">
    <property type="entry name" value="SEP"/>
    <property type="match status" value="1"/>
</dbReference>
<dbReference type="AlphaFoldDB" id="R4ULY6"/>
<dbReference type="PANTHER" id="PTHR23333">
    <property type="entry name" value="UBX DOMAIN CONTAINING PROTEIN"/>
    <property type="match status" value="1"/>
</dbReference>
<sequence>MSEITILNFDVPEFPQAVYNVKIYTDGFTINDGDIQFLKEGDNQKIVDDIVNLKIPPSLDEADKEVHINWKKYGYPFVESKVTFHEDAYLIDTYKDGFTIDRSVFYSFDNKENVQIIDDVRAGKVPPKYRRKGVRTSITVFEHDTSYDILKSKIETTPSKRKLSPSQSKEYYSSSNVDFNLSISDILGGLDHEEDAQEDANQTPKRGLFSLGVKSSFEHSVTKDLSADPSTRTIDLSIAVDQDKSGDDMIGVNSSLTDYTQPLDGANHDEN</sequence>
<dbReference type="GO" id="GO:0061025">
    <property type="term" value="P:membrane fusion"/>
    <property type="evidence" value="ECO:0007669"/>
    <property type="project" value="TreeGrafter"/>
</dbReference>
<dbReference type="Gene3D" id="3.30.420.210">
    <property type="entry name" value="SEP domain"/>
    <property type="match status" value="2"/>
</dbReference>
<organism evidence="3">
    <name type="scientific">Coptotermes formosanus</name>
    <name type="common">Formosan subterranean termite</name>
    <dbReference type="NCBI Taxonomy" id="36987"/>
    <lineage>
        <taxon>Eukaryota</taxon>
        <taxon>Metazoa</taxon>
        <taxon>Ecdysozoa</taxon>
        <taxon>Arthropoda</taxon>
        <taxon>Hexapoda</taxon>
        <taxon>Insecta</taxon>
        <taxon>Pterygota</taxon>
        <taxon>Neoptera</taxon>
        <taxon>Polyneoptera</taxon>
        <taxon>Dictyoptera</taxon>
        <taxon>Blattodea</taxon>
        <taxon>Blattoidea</taxon>
        <taxon>Termitoidae</taxon>
        <taxon>Rhinotermitidae</taxon>
        <taxon>Coptotermes</taxon>
    </lineage>
</organism>
<evidence type="ECO:0000259" key="2">
    <source>
        <dbReference type="PROSITE" id="PS51399"/>
    </source>
</evidence>
<dbReference type="EMBL" id="KC632281">
    <property type="protein sequence ID" value="AGM32095.1"/>
    <property type="molecule type" value="mRNA"/>
</dbReference>
<dbReference type="GO" id="GO:0031468">
    <property type="term" value="P:nuclear membrane reassembly"/>
    <property type="evidence" value="ECO:0007669"/>
    <property type="project" value="TreeGrafter"/>
</dbReference>
<dbReference type="GO" id="GO:0043161">
    <property type="term" value="P:proteasome-mediated ubiquitin-dependent protein catabolic process"/>
    <property type="evidence" value="ECO:0007669"/>
    <property type="project" value="TreeGrafter"/>
</dbReference>